<gene>
    <name evidence="2" type="ORF">MNB_SM-4-397</name>
</gene>
<proteinExistence type="predicted"/>
<feature type="compositionally biased region" description="Polar residues" evidence="1">
    <location>
        <begin position="84"/>
        <end position="104"/>
    </location>
</feature>
<feature type="region of interest" description="Disordered" evidence="1">
    <location>
        <begin position="70"/>
        <end position="128"/>
    </location>
</feature>
<evidence type="ECO:0000256" key="1">
    <source>
        <dbReference type="SAM" id="MobiDB-lite"/>
    </source>
</evidence>
<sequence>MKIIFILLMVNLSIFAEVNDAISIDAQIDKIKNAPAAERVELMNAFKMHISEMNQEERSHVISKMQTKMAVKPDTPQHQAERMQMQNSEQISNYQNMNQNQAGNQVLHDVSGPQSTKPSSGGSFMNNK</sequence>
<feature type="compositionally biased region" description="Polar residues" evidence="1">
    <location>
        <begin position="112"/>
        <end position="128"/>
    </location>
</feature>
<organism evidence="2">
    <name type="scientific">hydrothermal vent metagenome</name>
    <dbReference type="NCBI Taxonomy" id="652676"/>
    <lineage>
        <taxon>unclassified sequences</taxon>
        <taxon>metagenomes</taxon>
        <taxon>ecological metagenomes</taxon>
    </lineage>
</organism>
<name>A0A1W1BJS5_9ZZZZ</name>
<evidence type="ECO:0000313" key="2">
    <source>
        <dbReference type="EMBL" id="SFV53780.1"/>
    </source>
</evidence>
<dbReference type="EMBL" id="FPHF01000026">
    <property type="protein sequence ID" value="SFV53780.1"/>
    <property type="molecule type" value="Genomic_DNA"/>
</dbReference>
<dbReference type="AlphaFoldDB" id="A0A1W1BJS5"/>
<protein>
    <submittedName>
        <fullName evidence="2">Uncharacterized protein</fullName>
    </submittedName>
</protein>
<accession>A0A1W1BJS5</accession>
<reference evidence="2" key="1">
    <citation type="submission" date="2016-10" db="EMBL/GenBank/DDBJ databases">
        <authorList>
            <person name="de Groot N.N."/>
        </authorList>
    </citation>
    <scope>NUCLEOTIDE SEQUENCE</scope>
</reference>